<organism evidence="1 2">
    <name type="scientific">Gracilibacillus pellucidus</name>
    <dbReference type="NCBI Taxonomy" id="3095368"/>
    <lineage>
        <taxon>Bacteria</taxon>
        <taxon>Bacillati</taxon>
        <taxon>Bacillota</taxon>
        <taxon>Bacilli</taxon>
        <taxon>Bacillales</taxon>
        <taxon>Bacillaceae</taxon>
        <taxon>Gracilibacillus</taxon>
    </lineage>
</organism>
<gene>
    <name evidence="1" type="ORF">SH601_03080</name>
</gene>
<dbReference type="EMBL" id="JAWZSR010000001">
    <property type="protein sequence ID" value="MDX8044961.1"/>
    <property type="molecule type" value="Genomic_DNA"/>
</dbReference>
<comment type="caution">
    <text evidence="1">The sequence shown here is derived from an EMBL/GenBank/DDBJ whole genome shotgun (WGS) entry which is preliminary data.</text>
</comment>
<evidence type="ECO:0000313" key="1">
    <source>
        <dbReference type="EMBL" id="MDX8044961.1"/>
    </source>
</evidence>
<sequence>MSRLTENTAFQCENCGADVVPLTNGSFRNHCPYCLFSKHLDNHPGDRLSNCKGMMRPISLEHSGKKGFQIIHECIKCSKMQRNKVASDTLQEDNILSLITATSYY</sequence>
<reference evidence="1" key="1">
    <citation type="submission" date="2023-11" db="EMBL/GenBank/DDBJ databases">
        <title>Gracilibacillus pellucida a moderately halophilic bacterium isolated from saline soil in Xinjiang province.</title>
        <authorList>
            <person name="Zhang Z."/>
            <person name="Tan F."/>
            <person name="Wang Y."/>
            <person name="Xia M."/>
        </authorList>
    </citation>
    <scope>NUCLEOTIDE SEQUENCE</scope>
    <source>
        <strain evidence="1">S3-1-1</strain>
    </source>
</reference>
<dbReference type="Proteomes" id="UP001277972">
    <property type="component" value="Unassembled WGS sequence"/>
</dbReference>
<name>A0ACC6M1X3_9BACI</name>
<accession>A0ACC6M1X3</accession>
<evidence type="ECO:0000313" key="2">
    <source>
        <dbReference type="Proteomes" id="UP001277972"/>
    </source>
</evidence>
<protein>
    <submittedName>
        <fullName evidence="1">RNHCP domain-containing protein</fullName>
    </submittedName>
</protein>
<proteinExistence type="predicted"/>
<keyword evidence="2" id="KW-1185">Reference proteome</keyword>